<keyword evidence="5" id="KW-0997">Cell inner membrane</keyword>
<dbReference type="PANTHER" id="PTHR33446">
    <property type="entry name" value="PROTEIN TONB-RELATED"/>
    <property type="match status" value="1"/>
</dbReference>
<keyword evidence="3" id="KW-0813">Transport</keyword>
<dbReference type="PANTHER" id="PTHR33446:SF2">
    <property type="entry name" value="PROTEIN TONB"/>
    <property type="match status" value="1"/>
</dbReference>
<evidence type="ECO:0000256" key="4">
    <source>
        <dbReference type="ARBA" id="ARBA00022475"/>
    </source>
</evidence>
<evidence type="ECO:0000313" key="13">
    <source>
        <dbReference type="Proteomes" id="UP000612680"/>
    </source>
</evidence>
<dbReference type="InterPro" id="IPR037682">
    <property type="entry name" value="TonB_C"/>
</dbReference>
<keyword evidence="7" id="KW-0653">Protein transport</keyword>
<sequence length="466" mass="52198">MKNLLFFLSLISIPSFAQKIHQSAEVTQPAQPAGGAQLLELFIASNLRLPVKPTDGTVTLLAVVEPDGSATGIRVKEGLDSLCNAEAIRVLRLYKAWKPAMLDSRKVRQEVVVPVVFKCDSPEGFSAASHSIVTYYRHGIRSAVESATIRRSIPVDDFGFLSGNVVFQKKEENRWVDVTQVPLQITGSMTQFENEGIKDSVQTLEFSANLPPQKARVYQIIKKQLNGALVSLVQMDPDDKAVFMKDYHLNGALKSLKIYGKELNKEYTWYGNGQLATFEEKPVMLKKPNISYIWEVYDKAGNQLVTKGNGYLTPDNKEYGLLKSGLREGIWKGTSADSSRFEEEYNAGKLEWGKTFLKDKVIAYDEVEVMPQYKGGFPAMYKFIAKNVKYPKDAAKQNISGQVFTTFVVRSDGTIGDVALIQGLHESMDKEALRVVTAMSGHWEPGWQRGRKVNVKFNIPINFYLE</sequence>
<protein>
    <submittedName>
        <fullName evidence="12">TonB family protein</fullName>
    </submittedName>
</protein>
<evidence type="ECO:0000259" key="11">
    <source>
        <dbReference type="PROSITE" id="PS52015"/>
    </source>
</evidence>
<evidence type="ECO:0000256" key="5">
    <source>
        <dbReference type="ARBA" id="ARBA00022519"/>
    </source>
</evidence>
<dbReference type="InterPro" id="IPR051045">
    <property type="entry name" value="TonB-dependent_transducer"/>
</dbReference>
<evidence type="ECO:0000313" key="12">
    <source>
        <dbReference type="EMBL" id="QRR02775.1"/>
    </source>
</evidence>
<evidence type="ECO:0000256" key="6">
    <source>
        <dbReference type="ARBA" id="ARBA00022692"/>
    </source>
</evidence>
<dbReference type="InterPro" id="IPR006260">
    <property type="entry name" value="TonB/TolA_C"/>
</dbReference>
<proteinExistence type="inferred from homology"/>
<keyword evidence="6" id="KW-0812">Transmembrane</keyword>
<feature type="domain" description="TonB C-terminal" evidence="11">
    <location>
        <begin position="375"/>
        <end position="466"/>
    </location>
</feature>
<dbReference type="Proteomes" id="UP000612680">
    <property type="component" value="Chromosome"/>
</dbReference>
<keyword evidence="10" id="KW-0732">Signal</keyword>
<dbReference type="SUPFAM" id="SSF74653">
    <property type="entry name" value="TolA/TonB C-terminal domain"/>
    <property type="match status" value="2"/>
</dbReference>
<feature type="signal peptide" evidence="10">
    <location>
        <begin position="1"/>
        <end position="17"/>
    </location>
</feature>
<gene>
    <name evidence="12" type="ORF">HWI92_18575</name>
</gene>
<evidence type="ECO:0000256" key="9">
    <source>
        <dbReference type="ARBA" id="ARBA00023136"/>
    </source>
</evidence>
<name>A0ABX7IA35_9BACT</name>
<dbReference type="Gene3D" id="3.30.1150.10">
    <property type="match status" value="2"/>
</dbReference>
<feature type="chain" id="PRO_5046208713" evidence="10">
    <location>
        <begin position="18"/>
        <end position="466"/>
    </location>
</feature>
<evidence type="ECO:0000256" key="8">
    <source>
        <dbReference type="ARBA" id="ARBA00022989"/>
    </source>
</evidence>
<accession>A0ABX7IA35</accession>
<evidence type="ECO:0000256" key="3">
    <source>
        <dbReference type="ARBA" id="ARBA00022448"/>
    </source>
</evidence>
<comment type="similarity">
    <text evidence="2">Belongs to the TonB family.</text>
</comment>
<evidence type="ECO:0000256" key="2">
    <source>
        <dbReference type="ARBA" id="ARBA00006555"/>
    </source>
</evidence>
<evidence type="ECO:0000256" key="1">
    <source>
        <dbReference type="ARBA" id="ARBA00004383"/>
    </source>
</evidence>
<dbReference type="Pfam" id="PF03544">
    <property type="entry name" value="TonB_C"/>
    <property type="match status" value="2"/>
</dbReference>
<organism evidence="12 13">
    <name type="scientific">Dyadobacter sandarakinus</name>
    <dbReference type="NCBI Taxonomy" id="2747268"/>
    <lineage>
        <taxon>Bacteria</taxon>
        <taxon>Pseudomonadati</taxon>
        <taxon>Bacteroidota</taxon>
        <taxon>Cytophagia</taxon>
        <taxon>Cytophagales</taxon>
        <taxon>Spirosomataceae</taxon>
        <taxon>Dyadobacter</taxon>
    </lineage>
</organism>
<comment type="subcellular location">
    <subcellularLocation>
        <location evidence="1">Cell inner membrane</location>
        <topology evidence="1">Single-pass membrane protein</topology>
        <orientation evidence="1">Periplasmic side</orientation>
    </subcellularLocation>
</comment>
<keyword evidence="4" id="KW-1003">Cell membrane</keyword>
<dbReference type="EMBL" id="CP056775">
    <property type="protein sequence ID" value="QRR02775.1"/>
    <property type="molecule type" value="Genomic_DNA"/>
</dbReference>
<evidence type="ECO:0000256" key="10">
    <source>
        <dbReference type="SAM" id="SignalP"/>
    </source>
</evidence>
<evidence type="ECO:0000256" key="7">
    <source>
        <dbReference type="ARBA" id="ARBA00022927"/>
    </source>
</evidence>
<dbReference type="PROSITE" id="PS52015">
    <property type="entry name" value="TONB_CTD"/>
    <property type="match status" value="1"/>
</dbReference>
<keyword evidence="8" id="KW-1133">Transmembrane helix</keyword>
<keyword evidence="13" id="KW-1185">Reference proteome</keyword>
<reference evidence="12 13" key="1">
    <citation type="submission" date="2020-06" db="EMBL/GenBank/DDBJ databases">
        <title>Dyadobacter sandarakinus sp. nov., isolated from the soil of the Arctic Yellow River Station.</title>
        <authorList>
            <person name="Zhang Y."/>
            <person name="Peng F."/>
        </authorList>
    </citation>
    <scope>NUCLEOTIDE SEQUENCE [LARGE SCALE GENOMIC DNA]</scope>
    <source>
        <strain evidence="12 13">Q3-56</strain>
    </source>
</reference>
<dbReference type="NCBIfam" id="TIGR01352">
    <property type="entry name" value="tonB_Cterm"/>
    <property type="match status" value="1"/>
</dbReference>
<keyword evidence="9" id="KW-0472">Membrane</keyword>
<dbReference type="RefSeq" id="WP_204658057.1">
    <property type="nucleotide sequence ID" value="NZ_CP056775.1"/>
</dbReference>